<evidence type="ECO:0000256" key="1">
    <source>
        <dbReference type="SAM" id="MobiDB-lite"/>
    </source>
</evidence>
<dbReference type="AlphaFoldDB" id="A0A0F9DLS1"/>
<proteinExistence type="predicted"/>
<feature type="compositionally biased region" description="Basic and acidic residues" evidence="1">
    <location>
        <begin position="1"/>
        <end position="15"/>
    </location>
</feature>
<protein>
    <submittedName>
        <fullName evidence="2">Uncharacterized protein</fullName>
    </submittedName>
</protein>
<gene>
    <name evidence="2" type="ORF">LCGC14_2183210</name>
</gene>
<accession>A0A0F9DLS1</accession>
<dbReference type="EMBL" id="LAZR01028429">
    <property type="protein sequence ID" value="KKL62639.1"/>
    <property type="molecule type" value="Genomic_DNA"/>
</dbReference>
<feature type="region of interest" description="Disordered" evidence="1">
    <location>
        <begin position="1"/>
        <end position="25"/>
    </location>
</feature>
<evidence type="ECO:0000313" key="2">
    <source>
        <dbReference type="EMBL" id="KKL62639.1"/>
    </source>
</evidence>
<comment type="caution">
    <text evidence="2">The sequence shown here is derived from an EMBL/GenBank/DDBJ whole genome shotgun (WGS) entry which is preliminary data.</text>
</comment>
<reference evidence="2" key="1">
    <citation type="journal article" date="2015" name="Nature">
        <title>Complex archaea that bridge the gap between prokaryotes and eukaryotes.</title>
        <authorList>
            <person name="Spang A."/>
            <person name="Saw J.H."/>
            <person name="Jorgensen S.L."/>
            <person name="Zaremba-Niedzwiedzka K."/>
            <person name="Martijn J."/>
            <person name="Lind A.E."/>
            <person name="van Eijk R."/>
            <person name="Schleper C."/>
            <person name="Guy L."/>
            <person name="Ettema T.J."/>
        </authorList>
    </citation>
    <scope>NUCLEOTIDE SEQUENCE</scope>
</reference>
<organism evidence="2">
    <name type="scientific">marine sediment metagenome</name>
    <dbReference type="NCBI Taxonomy" id="412755"/>
    <lineage>
        <taxon>unclassified sequences</taxon>
        <taxon>metagenomes</taxon>
        <taxon>ecological metagenomes</taxon>
    </lineage>
</organism>
<sequence length="99" mass="11457">MPRKMTDRKTLKDLEGWTQTPISTPSVLRPESAGYTVFMSPDEKRVAQVEMTTEAVSIIFNRETRRIEYIHPITTVGMERMGVTREMMERMLGRGYDSV</sequence>
<name>A0A0F9DLS1_9ZZZZ</name>